<dbReference type="GO" id="GO:0005739">
    <property type="term" value="C:mitochondrion"/>
    <property type="evidence" value="ECO:0007669"/>
    <property type="project" value="UniProtKB-SubCell"/>
</dbReference>
<evidence type="ECO:0000256" key="2">
    <source>
        <dbReference type="ARBA" id="ARBA00004240"/>
    </source>
</evidence>
<organism evidence="13">
    <name type="scientific">Chaetomium thermophilum (strain DSM 1495 / CBS 144.50 / IMI 039719)</name>
    <name type="common">Thermochaetoides thermophila</name>
    <dbReference type="NCBI Taxonomy" id="759272"/>
    <lineage>
        <taxon>Eukaryota</taxon>
        <taxon>Fungi</taxon>
        <taxon>Dikarya</taxon>
        <taxon>Ascomycota</taxon>
        <taxon>Pezizomycotina</taxon>
        <taxon>Sordariomycetes</taxon>
        <taxon>Sordariomycetidae</taxon>
        <taxon>Sordariales</taxon>
        <taxon>Chaetomiaceae</taxon>
        <taxon>Thermochaetoides</taxon>
    </lineage>
</organism>
<dbReference type="EMBL" id="GL988044">
    <property type="protein sequence ID" value="EGS19443.1"/>
    <property type="molecule type" value="Genomic_DNA"/>
</dbReference>
<dbReference type="AlphaFoldDB" id="G0SB63"/>
<dbReference type="Pfam" id="PF24883">
    <property type="entry name" value="NPHP3_N"/>
    <property type="match status" value="1"/>
</dbReference>
<dbReference type="InterPro" id="IPR056884">
    <property type="entry name" value="NPHP3-like_N"/>
</dbReference>
<dbReference type="eggNOG" id="KOG2029">
    <property type="taxonomic scope" value="Eukaryota"/>
</dbReference>
<evidence type="ECO:0000256" key="1">
    <source>
        <dbReference type="ARBA" id="ARBA00004173"/>
    </source>
</evidence>
<dbReference type="RefSeq" id="XP_006695265.1">
    <property type="nucleotide sequence ID" value="XM_006695202.1"/>
</dbReference>
<dbReference type="KEGG" id="cthr:CTHT_0049040"/>
<feature type="region of interest" description="Disordered" evidence="9">
    <location>
        <begin position="1"/>
        <end position="33"/>
    </location>
</feature>
<accession>G0SB63</accession>
<dbReference type="OrthoDB" id="1658288at2759"/>
<evidence type="ECO:0000256" key="3">
    <source>
        <dbReference type="ARBA" id="ARBA00004370"/>
    </source>
</evidence>
<dbReference type="PANTHER" id="PTHR48182">
    <property type="entry name" value="PROTEIN SERAC1"/>
    <property type="match status" value="1"/>
</dbReference>
<dbReference type="Gene3D" id="3.40.50.300">
    <property type="entry name" value="P-loop containing nucleotide triphosphate hydrolases"/>
    <property type="match status" value="1"/>
</dbReference>
<dbReference type="HOGENOM" id="CLU_014564_0_0_1"/>
<evidence type="ECO:0000259" key="10">
    <source>
        <dbReference type="Pfam" id="PF05057"/>
    </source>
</evidence>
<gene>
    <name evidence="12" type="ORF">CTHT_0049040</name>
</gene>
<evidence type="ECO:0000313" key="12">
    <source>
        <dbReference type="EMBL" id="EGS19443.1"/>
    </source>
</evidence>
<evidence type="ECO:0000259" key="11">
    <source>
        <dbReference type="Pfam" id="PF24883"/>
    </source>
</evidence>
<evidence type="ECO:0000313" key="13">
    <source>
        <dbReference type="Proteomes" id="UP000008066"/>
    </source>
</evidence>
<sequence length="719" mass="81776">MDKPSSLSFLRKKEKSKGRLSVNHVSRRQSFDPEELEKIRALTASDTAVEAQSNDSDLEHAEEFDPINPEGITLLHMPEDPQTHKVDIIFIHGLGGGSYRTWSYKTKPDKFWPKLWLPREVPEARIFTFGYDANVNVLRKGDDVSILDFAKTFLQRVKHYQEGTTQRFGQVPIIVVAHSMGGLVFKQAFVLGHMDPAFHDIIPMFRAVLFLATPHRGSDLAKVLSLFLSSGRTYVEELIRKSTTTDQLRESFRHLAPKLRIISFYETKPTPIALGISTMIVEKDNAILDYPGEESMMLAADHHQVCKFKSTNDNNYRIVIEKIRSVVMQLSSVPAQADTANVPHGDLQQNLDAELEEIAYMLGVEHHIGTPKADPDLLCRISERTDGTCINFLHDTRVENWLNTGKTEILWAYAPAGSGKSMTCAFFTDYLFQNYQHCSFFFFKYGQRARQSPQDMLLSLAYQTARQLPEYRRALLNLAKSGSSRARTLASLDWMAIRRQLFTGFLAPLKTAADLYWVVDGVDEGLSRDQIMRALTEVAADFKGPVKVHILVSSRPLEDIRQVIRVAKAREDKKKDGIIIDEMPFPDNRDDIRRTVDNELDYLPCDEEEHPTLKRDIVERIVDRADGNFLWARLISEKIVQECADYADIEHVLDTTPSGMSEFYDRMMGAIQKLNNNKDKTMAQASSTCDISSPNFVVNLSSLITKDESLWFIILLENI</sequence>
<dbReference type="SUPFAM" id="SSF53474">
    <property type="entry name" value="alpha/beta-Hydrolases"/>
    <property type="match status" value="1"/>
</dbReference>
<evidence type="ECO:0000256" key="5">
    <source>
        <dbReference type="ARBA" id="ARBA00022737"/>
    </source>
</evidence>
<dbReference type="GO" id="GO:0016020">
    <property type="term" value="C:membrane"/>
    <property type="evidence" value="ECO:0007669"/>
    <property type="project" value="UniProtKB-SubCell"/>
</dbReference>
<dbReference type="GeneID" id="18258942"/>
<dbReference type="OMA" id="EICATHI"/>
<dbReference type="InterPro" id="IPR029058">
    <property type="entry name" value="AB_hydrolase_fold"/>
</dbReference>
<comment type="similarity">
    <text evidence="4">Belongs to the putative lipase ROG1 family.</text>
</comment>
<protein>
    <submittedName>
        <fullName evidence="12">Uncharacterized protein</fullName>
    </submittedName>
</protein>
<dbReference type="InterPro" id="IPR052374">
    <property type="entry name" value="SERAC1"/>
</dbReference>
<feature type="domain" description="Nephrocystin 3-like N-terminal" evidence="11">
    <location>
        <begin position="387"/>
        <end position="555"/>
    </location>
</feature>
<name>G0SB63_CHATD</name>
<feature type="domain" description="DUF676" evidence="10">
    <location>
        <begin position="88"/>
        <end position="224"/>
    </location>
</feature>
<keyword evidence="5" id="KW-0677">Repeat</keyword>
<dbReference type="PANTHER" id="PTHR48182:SF2">
    <property type="entry name" value="PROTEIN SERAC1"/>
    <property type="match status" value="1"/>
</dbReference>
<dbReference type="InterPro" id="IPR027417">
    <property type="entry name" value="P-loop_NTPase"/>
</dbReference>
<evidence type="ECO:0000256" key="6">
    <source>
        <dbReference type="ARBA" id="ARBA00022824"/>
    </source>
</evidence>
<dbReference type="SUPFAM" id="SSF52540">
    <property type="entry name" value="P-loop containing nucleoside triphosphate hydrolases"/>
    <property type="match status" value="1"/>
</dbReference>
<keyword evidence="6" id="KW-0256">Endoplasmic reticulum</keyword>
<evidence type="ECO:0000256" key="7">
    <source>
        <dbReference type="ARBA" id="ARBA00023128"/>
    </source>
</evidence>
<dbReference type="Proteomes" id="UP000008066">
    <property type="component" value="Unassembled WGS sequence"/>
</dbReference>
<proteinExistence type="inferred from homology"/>
<keyword evidence="8" id="KW-0472">Membrane</keyword>
<evidence type="ECO:0000256" key="8">
    <source>
        <dbReference type="ARBA" id="ARBA00023136"/>
    </source>
</evidence>
<reference evidence="12 13" key="1">
    <citation type="journal article" date="2011" name="Cell">
        <title>Insight into structure and assembly of the nuclear pore complex by utilizing the genome of a eukaryotic thermophile.</title>
        <authorList>
            <person name="Amlacher S."/>
            <person name="Sarges P."/>
            <person name="Flemming D."/>
            <person name="van Noort V."/>
            <person name="Kunze R."/>
            <person name="Devos D.P."/>
            <person name="Arumugam M."/>
            <person name="Bork P."/>
            <person name="Hurt E."/>
        </authorList>
    </citation>
    <scope>NUCLEOTIDE SEQUENCE [LARGE SCALE GENOMIC DNA]</scope>
    <source>
        <strain evidence="13">DSM 1495 / CBS 144.50 / IMI 039719</strain>
    </source>
</reference>
<dbReference type="GO" id="GO:0005783">
    <property type="term" value="C:endoplasmic reticulum"/>
    <property type="evidence" value="ECO:0007669"/>
    <property type="project" value="UniProtKB-SubCell"/>
</dbReference>
<keyword evidence="13" id="KW-1185">Reference proteome</keyword>
<dbReference type="Gene3D" id="3.40.50.1820">
    <property type="entry name" value="alpha/beta hydrolase"/>
    <property type="match status" value="1"/>
</dbReference>
<evidence type="ECO:0000256" key="9">
    <source>
        <dbReference type="SAM" id="MobiDB-lite"/>
    </source>
</evidence>
<dbReference type="Pfam" id="PF05057">
    <property type="entry name" value="DUF676"/>
    <property type="match status" value="1"/>
</dbReference>
<evidence type="ECO:0000256" key="4">
    <source>
        <dbReference type="ARBA" id="ARBA00007920"/>
    </source>
</evidence>
<comment type="subcellular location">
    <subcellularLocation>
        <location evidence="2">Endoplasmic reticulum</location>
    </subcellularLocation>
    <subcellularLocation>
        <location evidence="3">Membrane</location>
    </subcellularLocation>
    <subcellularLocation>
        <location evidence="1">Mitochondrion</location>
    </subcellularLocation>
</comment>
<keyword evidence="7" id="KW-0496">Mitochondrion</keyword>
<dbReference type="InterPro" id="IPR007751">
    <property type="entry name" value="DUF676_lipase-like"/>
</dbReference>